<dbReference type="EMBL" id="JANAWD010000299">
    <property type="protein sequence ID" value="KAJ3481875.1"/>
    <property type="molecule type" value="Genomic_DNA"/>
</dbReference>
<dbReference type="InterPro" id="IPR024733">
    <property type="entry name" value="NAGLU_tim-barrel"/>
</dbReference>
<accession>A0AAD5UZA8</accession>
<evidence type="ECO:0000259" key="3">
    <source>
        <dbReference type="Pfam" id="PF05089"/>
    </source>
</evidence>
<dbReference type="InterPro" id="IPR024240">
    <property type="entry name" value="NAGLU_N"/>
</dbReference>
<evidence type="ECO:0000256" key="2">
    <source>
        <dbReference type="SAM" id="SignalP"/>
    </source>
</evidence>
<evidence type="ECO:0008006" key="8">
    <source>
        <dbReference type="Google" id="ProtNLM"/>
    </source>
</evidence>
<gene>
    <name evidence="6" type="ORF">NLI96_g7365</name>
</gene>
<name>A0AAD5UZA8_9APHY</name>
<feature type="chain" id="PRO_5042030827" description="Alpha-N-acetylglucosaminidase" evidence="2">
    <location>
        <begin position="19"/>
        <end position="739"/>
    </location>
</feature>
<feature type="signal peptide" evidence="2">
    <location>
        <begin position="1"/>
        <end position="18"/>
    </location>
</feature>
<dbReference type="Pfam" id="PF05089">
    <property type="entry name" value="NAGLU"/>
    <property type="match status" value="1"/>
</dbReference>
<dbReference type="InterPro" id="IPR029018">
    <property type="entry name" value="Hex-like_dom2"/>
</dbReference>
<reference evidence="6" key="1">
    <citation type="submission" date="2022-07" db="EMBL/GenBank/DDBJ databases">
        <title>Genome Sequence of Physisporinus lineatus.</title>
        <authorList>
            <person name="Buettner E."/>
        </authorList>
    </citation>
    <scope>NUCLEOTIDE SEQUENCE</scope>
    <source>
        <strain evidence="6">VT162</strain>
    </source>
</reference>
<feature type="domain" description="Alpha-N-acetylglucosaminidase C-terminal" evidence="5">
    <location>
        <begin position="466"/>
        <end position="735"/>
    </location>
</feature>
<dbReference type="Gene3D" id="3.20.20.80">
    <property type="entry name" value="Glycosidases"/>
    <property type="match status" value="1"/>
</dbReference>
<dbReference type="InterPro" id="IPR007781">
    <property type="entry name" value="NAGLU"/>
</dbReference>
<evidence type="ECO:0000313" key="6">
    <source>
        <dbReference type="EMBL" id="KAJ3481875.1"/>
    </source>
</evidence>
<dbReference type="Gene3D" id="3.30.379.10">
    <property type="entry name" value="Chitobiase/beta-hexosaminidase domain 2-like"/>
    <property type="match status" value="1"/>
</dbReference>
<feature type="domain" description="Alpha-N-acetylglucosaminidase N-terminal" evidence="4">
    <location>
        <begin position="23"/>
        <end position="103"/>
    </location>
</feature>
<keyword evidence="2" id="KW-0732">Signal</keyword>
<evidence type="ECO:0000313" key="7">
    <source>
        <dbReference type="Proteomes" id="UP001212997"/>
    </source>
</evidence>
<dbReference type="AlphaFoldDB" id="A0AAD5UZA8"/>
<dbReference type="SUPFAM" id="SSF51445">
    <property type="entry name" value="(Trans)glycosidases"/>
    <property type="match status" value="1"/>
</dbReference>
<feature type="domain" description="Alpha-N-acetylglucosaminidase tim-barrel" evidence="3">
    <location>
        <begin position="118"/>
        <end position="455"/>
    </location>
</feature>
<dbReference type="Pfam" id="PF12972">
    <property type="entry name" value="NAGLU_C"/>
    <property type="match status" value="1"/>
</dbReference>
<evidence type="ECO:0000256" key="1">
    <source>
        <dbReference type="ARBA" id="ARBA00022801"/>
    </source>
</evidence>
<dbReference type="InterPro" id="IPR017853">
    <property type="entry name" value="GH"/>
</dbReference>
<dbReference type="Pfam" id="PF12971">
    <property type="entry name" value="NAGLU_N"/>
    <property type="match status" value="1"/>
</dbReference>
<dbReference type="GO" id="GO:0016787">
    <property type="term" value="F:hydrolase activity"/>
    <property type="evidence" value="ECO:0007669"/>
    <property type="project" value="UniProtKB-KW"/>
</dbReference>
<keyword evidence="7" id="KW-1185">Reference proteome</keyword>
<dbReference type="Gene3D" id="1.20.120.670">
    <property type="entry name" value="N-acetyl-b-d-glucoasminidase"/>
    <property type="match status" value="1"/>
</dbReference>
<dbReference type="Proteomes" id="UP001212997">
    <property type="component" value="Unassembled WGS sequence"/>
</dbReference>
<dbReference type="PANTHER" id="PTHR12872:SF1">
    <property type="entry name" value="ALPHA-N-ACETYLGLUCOSAMINIDASE"/>
    <property type="match status" value="1"/>
</dbReference>
<organism evidence="6 7">
    <name type="scientific">Meripilus lineatus</name>
    <dbReference type="NCBI Taxonomy" id="2056292"/>
    <lineage>
        <taxon>Eukaryota</taxon>
        <taxon>Fungi</taxon>
        <taxon>Dikarya</taxon>
        <taxon>Basidiomycota</taxon>
        <taxon>Agaricomycotina</taxon>
        <taxon>Agaricomycetes</taxon>
        <taxon>Polyporales</taxon>
        <taxon>Meripilaceae</taxon>
        <taxon>Meripilus</taxon>
    </lineage>
</organism>
<evidence type="ECO:0000259" key="4">
    <source>
        <dbReference type="Pfam" id="PF12971"/>
    </source>
</evidence>
<keyword evidence="1" id="KW-0378">Hydrolase</keyword>
<comment type="caution">
    <text evidence="6">The sequence shown here is derived from an EMBL/GenBank/DDBJ whole genome shotgun (WGS) entry which is preliminary data.</text>
</comment>
<sequence length="739" mass="82516">MFVHFFVVLVAGVTLVRCADLQGLYALVQRRLPSHALSFVFHQVDGEGDSFNVTDTSILGGVTVSCTTTSACARGLYVYLTDRVGVDIWWTGSRLDNFPLFLPRVGGILSGKAIVPYRYHFNAVTFGYTTVFWSFDQWELLLDWLALRGVNIPLAWVGYEYTLLEVFRDAGLSDDEISSFPSGPPFLPWNRYGNIQGSWGGPLPAQWINDQFELQKKIVQRMVELGMTPVLPAFTGFVPSALATHYPDADITPASPWGAFPRSVTPTHFLHPSDPLFSTLQKSFISKQKAAYGNVSNIYTLDQYNENDPTSGDTTYLHNVAANTFASLRAVDPQAIWLMSGWLFVSSHAFWTLDRIRAYLGGVPGTDSMIILDLYSESNPRWDRLQSYFGKSWVWCELHDFGGNMGMEGNLQQLTTQPLVALGSPGSSMKGMGLTMEGQEGNEIVYDILLDQAWSSTSLNISDYGRKWVERRYHNSGLPPSVYEAWSVLDASAYNNQNAAIQATIKSIFEVVPSLSGLVGKTGHHGTLIPYDTNTTIARSLRLLAQAGTEDRSLLNIPEFNYDIVDISRQLLANRFIDAYNKLVSTYSSSSADAVAAAGQPLLDILKDLDSVLATNENFLLAKWIRDARNWAGNNETYAAYLEYNARTQITLWGPNGEVNDYASKQWAGLVGDYYLSRWQNFTSYLVETKRNRASYSDAIVKRNMIAIGQSWDREIFAGPWEVQGDTFATVQMMLLKYA</sequence>
<protein>
    <recommendedName>
        <fullName evidence="8">Alpha-N-acetylglucosaminidase</fullName>
    </recommendedName>
</protein>
<dbReference type="PANTHER" id="PTHR12872">
    <property type="entry name" value="ALPHA-N-ACETYLGLUCOSAMINIDASE"/>
    <property type="match status" value="1"/>
</dbReference>
<proteinExistence type="predicted"/>
<dbReference type="InterPro" id="IPR024732">
    <property type="entry name" value="NAGLU_C"/>
</dbReference>
<evidence type="ECO:0000259" key="5">
    <source>
        <dbReference type="Pfam" id="PF12972"/>
    </source>
</evidence>